<dbReference type="CDD" id="cd00637">
    <property type="entry name" value="7tm_classA_rhodopsin-like"/>
    <property type="match status" value="3"/>
</dbReference>
<feature type="domain" description="G-protein coupled receptors family 1 profile" evidence="6">
    <location>
        <begin position="25"/>
        <end position="278"/>
    </location>
</feature>
<feature type="transmembrane region" description="Helical" evidence="5">
    <location>
        <begin position="526"/>
        <end position="552"/>
    </location>
</feature>
<comment type="subcellular location">
    <subcellularLocation>
        <location evidence="1">Membrane</location>
    </subcellularLocation>
</comment>
<dbReference type="AlphaFoldDB" id="A0A3M6V3V0"/>
<reference evidence="7 8" key="1">
    <citation type="journal article" date="2018" name="Sci. Rep.">
        <title>Comparative analysis of the Pocillopora damicornis genome highlights role of immune system in coral evolution.</title>
        <authorList>
            <person name="Cunning R."/>
            <person name="Bay R.A."/>
            <person name="Gillette P."/>
            <person name="Baker A.C."/>
            <person name="Traylor-Knowles N."/>
        </authorList>
    </citation>
    <scope>NUCLEOTIDE SEQUENCE [LARGE SCALE GENOMIC DNA]</scope>
    <source>
        <strain evidence="7">RSMAS</strain>
        <tissue evidence="7">Whole animal</tissue>
    </source>
</reference>
<evidence type="ECO:0000256" key="3">
    <source>
        <dbReference type="ARBA" id="ARBA00022989"/>
    </source>
</evidence>
<dbReference type="SUPFAM" id="SSF81321">
    <property type="entry name" value="Family A G protein-coupled receptor-like"/>
    <property type="match status" value="3"/>
</dbReference>
<keyword evidence="2 5" id="KW-0812">Transmembrane</keyword>
<gene>
    <name evidence="7" type="ORF">pdam_00001367</name>
</gene>
<feature type="transmembrane region" description="Helical" evidence="5">
    <location>
        <begin position="359"/>
        <end position="379"/>
    </location>
</feature>
<dbReference type="GO" id="GO:0016020">
    <property type="term" value="C:membrane"/>
    <property type="evidence" value="ECO:0007669"/>
    <property type="project" value="UniProtKB-SubCell"/>
</dbReference>
<feature type="transmembrane region" description="Helical" evidence="5">
    <location>
        <begin position="558"/>
        <end position="577"/>
    </location>
</feature>
<feature type="transmembrane region" description="Helical" evidence="5">
    <location>
        <begin position="687"/>
        <end position="712"/>
    </location>
</feature>
<feature type="transmembrane region" description="Helical" evidence="5">
    <location>
        <begin position="647"/>
        <end position="667"/>
    </location>
</feature>
<dbReference type="PANTHER" id="PTHR45698">
    <property type="entry name" value="TRACE AMINE-ASSOCIATED RECEPTOR 19N-RELATED"/>
    <property type="match status" value="1"/>
</dbReference>
<dbReference type="InterPro" id="IPR000276">
    <property type="entry name" value="GPCR_Rhodpsn"/>
</dbReference>
<feature type="transmembrane region" description="Helical" evidence="5">
    <location>
        <begin position="778"/>
        <end position="796"/>
    </location>
</feature>
<dbReference type="Pfam" id="PF00001">
    <property type="entry name" value="7tm_1"/>
    <property type="match status" value="4"/>
</dbReference>
<comment type="caution">
    <text evidence="7">The sequence shown here is derived from an EMBL/GenBank/DDBJ whole genome shotgun (WGS) entry which is preliminary data.</text>
</comment>
<dbReference type="OrthoDB" id="5950040at2759"/>
<evidence type="ECO:0000256" key="5">
    <source>
        <dbReference type="SAM" id="Phobius"/>
    </source>
</evidence>
<feature type="transmembrane region" description="Helical" evidence="5">
    <location>
        <begin position="324"/>
        <end position="347"/>
    </location>
</feature>
<feature type="transmembrane region" description="Helical" evidence="5">
    <location>
        <begin position="46"/>
        <end position="67"/>
    </location>
</feature>
<organism evidence="7 8">
    <name type="scientific">Pocillopora damicornis</name>
    <name type="common">Cauliflower coral</name>
    <name type="synonym">Millepora damicornis</name>
    <dbReference type="NCBI Taxonomy" id="46731"/>
    <lineage>
        <taxon>Eukaryota</taxon>
        <taxon>Metazoa</taxon>
        <taxon>Cnidaria</taxon>
        <taxon>Anthozoa</taxon>
        <taxon>Hexacorallia</taxon>
        <taxon>Scleractinia</taxon>
        <taxon>Astrocoeniina</taxon>
        <taxon>Pocilloporidae</taxon>
        <taxon>Pocillopora</taxon>
    </lineage>
</organism>
<feature type="transmembrane region" description="Helical" evidence="5">
    <location>
        <begin position="91"/>
        <end position="112"/>
    </location>
</feature>
<dbReference type="InterPro" id="IPR017452">
    <property type="entry name" value="GPCR_Rhodpsn_7TM"/>
</dbReference>
<dbReference type="PROSITE" id="PS50262">
    <property type="entry name" value="G_PROTEIN_RECEP_F1_2"/>
    <property type="match status" value="3"/>
</dbReference>
<sequence>MSEDSFLNDGFIIAFTISVLINLFGNILVCFVVLKFRDMRIPMNYLLVNLAISDMMVGFFMSPRFVFSRTLNHPRGTLGDYFCKILTGDSFTWTGALASDVTLVCIAVERYLSIRFPYSNKKRLTTRKLKYVIPLCWVFALGVNLPAFLYLKYDDNSGSCVPFWPTPNFIKYHSVINGQIFFAVPALIMGVLYALLIHQLWFKSKTSTTSVAQRAVLKHRRRSTKMVITVSLIYCICWFPNCFVYIYVAYSTKQLFGAIHTASVLMVSLNSAVNPVIYSLQSHRFRRHMAALIKRHCCNKVTNHDNGGESNAGMAEDSLLNNCFIIAFTISMLINLFGNILVCFVVLKFRDMRIPMNYLLVNLAISDMMVGFFMSPSVINTHIFFVFPVLIMGVLYTLLIYQLWFKKKTSTSSVAQRAVLKYRRHSTKMVSTVSLIYCICWFPNCFVYIYVAYSTKQLFGAIHTASVLMVSLNSAVNPVIYSLQSHRFRRHMAALWKRCHCNKVYILDNGGESNAKMAQDSFSKDGFIIAFTFSMLINLFGNILVCVAVLAFRDMRIPMNYLLVNLAVSDMMVAVFMSPRFVFSRTMNHPRGTLGDYLCKILTGDSFTWTGALASDFTLVCIAVERYLAINFPYSETKRLTTKKLRFVIPLCWIFAIGVNLPPFMYLKYDENSGSCVPFWPTPNFMKYHSVINGLIFFVFPALIMGVLYALLIYQLWFRNTAATTSVSQQAVLKNRRHSTKMVITVSLIYCICWFPNCFAYIYVAFSAKQLFGEVHTASVLMVSFNSAVNPVIYSLQSHRFRRHIAALLKRCRRNKVGVHYKTTETNTVQTSTT</sequence>
<feature type="transmembrane region" description="Helical" evidence="5">
    <location>
        <begin position="227"/>
        <end position="248"/>
    </location>
</feature>
<keyword evidence="4 5" id="KW-0472">Membrane</keyword>
<evidence type="ECO:0000256" key="4">
    <source>
        <dbReference type="ARBA" id="ARBA00023136"/>
    </source>
</evidence>
<feature type="transmembrane region" description="Helical" evidence="5">
    <location>
        <begin position="173"/>
        <end position="196"/>
    </location>
</feature>
<feature type="domain" description="G-protein coupled receptors family 1 profile" evidence="6">
    <location>
        <begin position="343"/>
        <end position="481"/>
    </location>
</feature>
<feature type="transmembrane region" description="Helical" evidence="5">
    <location>
        <begin position="12"/>
        <end position="34"/>
    </location>
</feature>
<feature type="transmembrane region" description="Helical" evidence="5">
    <location>
        <begin position="385"/>
        <end position="404"/>
    </location>
</feature>
<dbReference type="Gene3D" id="1.20.1070.10">
    <property type="entry name" value="Rhodopsin 7-helix transmembrane proteins"/>
    <property type="match status" value="4"/>
</dbReference>
<feature type="transmembrane region" description="Helical" evidence="5">
    <location>
        <begin position="743"/>
        <end position="766"/>
    </location>
</feature>
<evidence type="ECO:0000256" key="1">
    <source>
        <dbReference type="ARBA" id="ARBA00004370"/>
    </source>
</evidence>
<evidence type="ECO:0000259" key="6">
    <source>
        <dbReference type="PROSITE" id="PS50262"/>
    </source>
</evidence>
<keyword evidence="8" id="KW-1185">Reference proteome</keyword>
<evidence type="ECO:0000256" key="2">
    <source>
        <dbReference type="ARBA" id="ARBA00022692"/>
    </source>
</evidence>
<feature type="transmembrane region" description="Helical" evidence="5">
    <location>
        <begin position="132"/>
        <end position="153"/>
    </location>
</feature>
<keyword evidence="3 5" id="KW-1133">Transmembrane helix</keyword>
<dbReference type="EMBL" id="RCHS01000141">
    <property type="protein sequence ID" value="RMX60602.1"/>
    <property type="molecule type" value="Genomic_DNA"/>
</dbReference>
<dbReference type="GO" id="GO:0004930">
    <property type="term" value="F:G protein-coupled receptor activity"/>
    <property type="evidence" value="ECO:0007669"/>
    <property type="project" value="InterPro"/>
</dbReference>
<dbReference type="PANTHER" id="PTHR45698:SF1">
    <property type="entry name" value="TRACE AMINE-ASSOCIATED RECEPTOR 13C-LIKE"/>
    <property type="match status" value="1"/>
</dbReference>
<dbReference type="SMART" id="SM01381">
    <property type="entry name" value="7TM_GPCR_Srsx"/>
    <property type="match status" value="1"/>
</dbReference>
<dbReference type="PRINTS" id="PR00237">
    <property type="entry name" value="GPCRRHODOPSN"/>
</dbReference>
<proteinExistence type="predicted"/>
<feature type="domain" description="G-protein coupled receptors family 1 profile" evidence="6">
    <location>
        <begin position="541"/>
        <end position="794"/>
    </location>
</feature>
<evidence type="ECO:0000313" key="7">
    <source>
        <dbReference type="EMBL" id="RMX60602.1"/>
    </source>
</evidence>
<dbReference type="FunFam" id="1.20.1070.10:FF:000368">
    <property type="entry name" value="Predicted protein"/>
    <property type="match status" value="2"/>
</dbReference>
<accession>A0A3M6V3V0</accession>
<protein>
    <recommendedName>
        <fullName evidence="6">G-protein coupled receptors family 1 profile domain-containing protein</fullName>
    </recommendedName>
</protein>
<name>A0A3M6V3V0_POCDA</name>
<feature type="transmembrane region" description="Helical" evidence="5">
    <location>
        <begin position="430"/>
        <end position="453"/>
    </location>
</feature>
<dbReference type="Proteomes" id="UP000275408">
    <property type="component" value="Unassembled WGS sequence"/>
</dbReference>
<evidence type="ECO:0000313" key="8">
    <source>
        <dbReference type="Proteomes" id="UP000275408"/>
    </source>
</evidence>